<evidence type="ECO:0000313" key="2">
    <source>
        <dbReference type="EMBL" id="EEC45782.1"/>
    </source>
</evidence>
<keyword evidence="1" id="KW-0472">Membrane</keyword>
<proteinExistence type="predicted"/>
<dbReference type="KEGG" id="pti:PHATRDRAFT_38494"/>
<feature type="transmembrane region" description="Helical" evidence="1">
    <location>
        <begin position="18"/>
        <end position="39"/>
    </location>
</feature>
<reference evidence="3" key="2">
    <citation type="submission" date="2008-08" db="EMBL/GenBank/DDBJ databases">
        <authorList>
            <consortium name="Diatom Consortium"/>
            <person name="Grigoriev I."/>
            <person name="Grimwood J."/>
            <person name="Kuo A."/>
            <person name="Otillar R.P."/>
            <person name="Salamov A."/>
            <person name="Detter J.C."/>
            <person name="Lindquist E."/>
            <person name="Shapiro H."/>
            <person name="Lucas S."/>
            <person name="Glavina del Rio T."/>
            <person name="Pitluck S."/>
            <person name="Rokhsar D."/>
            <person name="Bowler C."/>
        </authorList>
    </citation>
    <scope>GENOME REANNOTATION</scope>
    <source>
        <strain evidence="3">CCAP 1055/1</strain>
    </source>
</reference>
<dbReference type="InParanoid" id="B7G613"/>
<dbReference type="HOGENOM" id="CLU_519248_0_0_1"/>
<dbReference type="AlphaFoldDB" id="B7G613"/>
<reference evidence="2 3" key="1">
    <citation type="journal article" date="2008" name="Nature">
        <title>The Phaeodactylum genome reveals the evolutionary history of diatom genomes.</title>
        <authorList>
            <person name="Bowler C."/>
            <person name="Allen A.E."/>
            <person name="Badger J.H."/>
            <person name="Grimwood J."/>
            <person name="Jabbari K."/>
            <person name="Kuo A."/>
            <person name="Maheswari U."/>
            <person name="Martens C."/>
            <person name="Maumus F."/>
            <person name="Otillar R.P."/>
            <person name="Rayko E."/>
            <person name="Salamov A."/>
            <person name="Vandepoele K."/>
            <person name="Beszteri B."/>
            <person name="Gruber A."/>
            <person name="Heijde M."/>
            <person name="Katinka M."/>
            <person name="Mock T."/>
            <person name="Valentin K."/>
            <person name="Verret F."/>
            <person name="Berges J.A."/>
            <person name="Brownlee C."/>
            <person name="Cadoret J.P."/>
            <person name="Chiovitti A."/>
            <person name="Choi C.J."/>
            <person name="Coesel S."/>
            <person name="De Martino A."/>
            <person name="Detter J.C."/>
            <person name="Durkin C."/>
            <person name="Falciatore A."/>
            <person name="Fournet J."/>
            <person name="Haruta M."/>
            <person name="Huysman M.J."/>
            <person name="Jenkins B.D."/>
            <person name="Jiroutova K."/>
            <person name="Jorgensen R.E."/>
            <person name="Joubert Y."/>
            <person name="Kaplan A."/>
            <person name="Kroger N."/>
            <person name="Kroth P.G."/>
            <person name="La Roche J."/>
            <person name="Lindquist E."/>
            <person name="Lommer M."/>
            <person name="Martin-Jezequel V."/>
            <person name="Lopez P.J."/>
            <person name="Lucas S."/>
            <person name="Mangogna M."/>
            <person name="McGinnis K."/>
            <person name="Medlin L.K."/>
            <person name="Montsant A."/>
            <person name="Oudot-Le Secq M.P."/>
            <person name="Napoli C."/>
            <person name="Obornik M."/>
            <person name="Parker M.S."/>
            <person name="Petit J.L."/>
            <person name="Porcel B.M."/>
            <person name="Poulsen N."/>
            <person name="Robison M."/>
            <person name="Rychlewski L."/>
            <person name="Rynearson T.A."/>
            <person name="Schmutz J."/>
            <person name="Shapiro H."/>
            <person name="Siaut M."/>
            <person name="Stanley M."/>
            <person name="Sussman M.R."/>
            <person name="Taylor A.R."/>
            <person name="Vardi A."/>
            <person name="von Dassow P."/>
            <person name="Vyverman W."/>
            <person name="Willis A."/>
            <person name="Wyrwicz L.S."/>
            <person name="Rokhsar D.S."/>
            <person name="Weissenbach J."/>
            <person name="Armbrust E.V."/>
            <person name="Green B.R."/>
            <person name="Van de Peer Y."/>
            <person name="Grigoriev I.V."/>
        </authorList>
    </citation>
    <scope>NUCLEOTIDE SEQUENCE [LARGE SCALE GENOMIC DNA]</scope>
    <source>
        <strain evidence="2 3">CCAP 1055/1</strain>
    </source>
</reference>
<dbReference type="RefSeq" id="XP_002182495.1">
    <property type="nucleotide sequence ID" value="XM_002182459.1"/>
</dbReference>
<keyword evidence="1" id="KW-0812">Transmembrane</keyword>
<dbReference type="eggNOG" id="ENOG502SKWW">
    <property type="taxonomic scope" value="Eukaryota"/>
</dbReference>
<keyword evidence="3" id="KW-1185">Reference proteome</keyword>
<dbReference type="GeneID" id="7203276"/>
<dbReference type="PaxDb" id="2850-Phatr38494"/>
<organism evidence="2 3">
    <name type="scientific">Phaeodactylum tricornutum (strain CCAP 1055/1)</name>
    <dbReference type="NCBI Taxonomy" id="556484"/>
    <lineage>
        <taxon>Eukaryota</taxon>
        <taxon>Sar</taxon>
        <taxon>Stramenopiles</taxon>
        <taxon>Ochrophyta</taxon>
        <taxon>Bacillariophyta</taxon>
        <taxon>Bacillariophyceae</taxon>
        <taxon>Bacillariophycidae</taxon>
        <taxon>Naviculales</taxon>
        <taxon>Phaeodactylaceae</taxon>
        <taxon>Phaeodactylum</taxon>
    </lineage>
</organism>
<dbReference type="EMBL" id="CM000618">
    <property type="protein sequence ID" value="EEC45782.1"/>
    <property type="molecule type" value="Genomic_DNA"/>
</dbReference>
<name>B7G613_PHATC</name>
<dbReference type="Proteomes" id="UP000000759">
    <property type="component" value="Chromosome 16"/>
</dbReference>
<protein>
    <submittedName>
        <fullName evidence="2">Uncharacterized protein</fullName>
    </submittedName>
</protein>
<dbReference type="OrthoDB" id="40923at2759"/>
<gene>
    <name evidence="2" type="ORF">PHATRDRAFT_38494</name>
</gene>
<sequence>MTPSDAAKAAASHIRRKVLTQMASGIGVVSVPVAVWWYLTYHERQAKLEDVRTRVRVPNVQDTDDLLVEKCQAGDVILFDRRCEKVAAGPWAAISCLASRTFLCDDKKLSSRTVAEGKFDHIGLVVPGYIKSRHDALDASNLLLLEPTPSGIVARDLKTRLEVSSSRSVVLLQLCSPGEKRNVEEDYEQSIPVVRARKHVETELRKFRDRWIELGKDRNYKYMHSTLGLGGALVYGMGMQDMLSGPVSPSAYLVLIGLQQAAAAQNINDRENRAIKVEDFLRDHRFEERHAVRLRPGWRFLAPIPLRETSRS</sequence>
<keyword evidence="1" id="KW-1133">Transmembrane helix</keyword>
<evidence type="ECO:0000256" key="1">
    <source>
        <dbReference type="SAM" id="Phobius"/>
    </source>
</evidence>
<accession>B7G613</accession>
<evidence type="ECO:0000313" key="3">
    <source>
        <dbReference type="Proteomes" id="UP000000759"/>
    </source>
</evidence>